<protein>
    <recommendedName>
        <fullName evidence="3">Baseplate structural protein Gp10 C-terminal domain-containing protein</fullName>
    </recommendedName>
</protein>
<dbReference type="InterPro" id="IPR053827">
    <property type="entry name" value="Gp10_C"/>
</dbReference>
<feature type="coiled-coil region" evidence="1">
    <location>
        <begin position="270"/>
        <end position="365"/>
    </location>
</feature>
<evidence type="ECO:0000259" key="3">
    <source>
        <dbReference type="Pfam" id="PF21939"/>
    </source>
</evidence>
<sequence>MEQQEIQLSNFKFPPTHSFIYHGQKYPFNYGIFKLVSKTLNKMENTLSNSNEIQLISNEKEQPINLSDETITNFIQFCQMGKCIINKENVIQLNYLSQLYEVDELNTATNNFISQHEKDLQIEMLLFYQNSSNKTETIEENISSNLFDFFSEEKFFSVSVPVLHRIFTNFTEKNNSKSEEDNQKMADFLFKYLEKNGKPASVLFSFIDFSRLPSEMQRQLLVKNSDEFDFHFINPSFMKSTYEISCKMLQKIQIFESLKDEMNQKFELQNQEAGQIRTEMNQKIEQQSQEVGQIRTEMNQKIEQQSQEAGQIRTEMNQKIEQQSQEAGQIRTEMNQKFEQQSRDMQQLRVEIQSMREQMNKVNASIEKVYPVGSIYMSVKDTDPASLFGGRWEKWGQGRVPVGVSESGTFSSVERTGGSETHQLTTSEIPSHGGHIPDRKHVWGDSGEDTYYINTGSALQYNIICKCNSSRPYVIRCTNELTLRSHPAGGNGSHNNLQPYITCYMWKRTG</sequence>
<comment type="caution">
    <text evidence="4">The sequence shown here is derived from an EMBL/GenBank/DDBJ whole genome shotgun (WGS) entry which is preliminary data.</text>
</comment>
<dbReference type="SUPFAM" id="SSF88874">
    <property type="entry name" value="Receptor-binding domain of short tail fibre protein gp12"/>
    <property type="match status" value="1"/>
</dbReference>
<accession>A0ABR2KRL3</accession>
<keyword evidence="1" id="KW-0175">Coiled coil</keyword>
<feature type="region of interest" description="Disordered" evidence="2">
    <location>
        <begin position="403"/>
        <end position="437"/>
    </location>
</feature>
<reference evidence="4 5" key="1">
    <citation type="submission" date="2024-04" db="EMBL/GenBank/DDBJ databases">
        <title>Tritrichomonas musculus Genome.</title>
        <authorList>
            <person name="Alves-Ferreira E."/>
            <person name="Grigg M."/>
            <person name="Lorenzi H."/>
            <person name="Galac M."/>
        </authorList>
    </citation>
    <scope>NUCLEOTIDE SEQUENCE [LARGE SCALE GENOMIC DNA]</scope>
    <source>
        <strain evidence="4 5">EAF2021</strain>
    </source>
</reference>
<dbReference type="Proteomes" id="UP001470230">
    <property type="component" value="Unassembled WGS sequence"/>
</dbReference>
<name>A0ABR2KRL3_9EUKA</name>
<evidence type="ECO:0000313" key="5">
    <source>
        <dbReference type="Proteomes" id="UP001470230"/>
    </source>
</evidence>
<organism evidence="4 5">
    <name type="scientific">Tritrichomonas musculus</name>
    <dbReference type="NCBI Taxonomy" id="1915356"/>
    <lineage>
        <taxon>Eukaryota</taxon>
        <taxon>Metamonada</taxon>
        <taxon>Parabasalia</taxon>
        <taxon>Tritrichomonadida</taxon>
        <taxon>Tritrichomonadidae</taxon>
        <taxon>Tritrichomonas</taxon>
    </lineage>
</organism>
<feature type="compositionally biased region" description="Polar residues" evidence="2">
    <location>
        <begin position="406"/>
        <end position="429"/>
    </location>
</feature>
<gene>
    <name evidence="4" type="ORF">M9Y10_030301</name>
</gene>
<dbReference type="Pfam" id="PF21939">
    <property type="entry name" value="Gp10_C"/>
    <property type="match status" value="1"/>
</dbReference>
<evidence type="ECO:0000313" key="4">
    <source>
        <dbReference type="EMBL" id="KAK8893042.1"/>
    </source>
</evidence>
<keyword evidence="5" id="KW-1185">Reference proteome</keyword>
<evidence type="ECO:0000256" key="1">
    <source>
        <dbReference type="SAM" id="Coils"/>
    </source>
</evidence>
<evidence type="ECO:0000256" key="2">
    <source>
        <dbReference type="SAM" id="MobiDB-lite"/>
    </source>
</evidence>
<feature type="domain" description="Baseplate structural protein Gp10 C-terminal" evidence="3">
    <location>
        <begin position="367"/>
        <end position="509"/>
    </location>
</feature>
<proteinExistence type="predicted"/>
<dbReference type="EMBL" id="JAPFFF010000004">
    <property type="protein sequence ID" value="KAK8893042.1"/>
    <property type="molecule type" value="Genomic_DNA"/>
</dbReference>